<dbReference type="GO" id="GO:0140098">
    <property type="term" value="F:catalytic activity, acting on RNA"/>
    <property type="evidence" value="ECO:0007669"/>
    <property type="project" value="UniProtKB-ARBA"/>
</dbReference>
<dbReference type="InterPro" id="IPR006145">
    <property type="entry name" value="PsdUridine_synth_RsuA/RluA"/>
</dbReference>
<dbReference type="Proteomes" id="UP000214689">
    <property type="component" value="Chromosome"/>
</dbReference>
<keyword evidence="3 5" id="KW-0413">Isomerase</keyword>
<evidence type="ECO:0000313" key="7">
    <source>
        <dbReference type="EMBL" id="ASS38055.1"/>
    </source>
</evidence>
<dbReference type="InterPro" id="IPR050188">
    <property type="entry name" value="RluA_PseudoU_synthase"/>
</dbReference>
<dbReference type="RefSeq" id="WP_094234290.1">
    <property type="nucleotide sequence ID" value="NZ_CP016199.1"/>
</dbReference>
<dbReference type="CDD" id="cd02869">
    <property type="entry name" value="PseudoU_synth_RluA_like"/>
    <property type="match status" value="1"/>
</dbReference>
<dbReference type="InterPro" id="IPR020103">
    <property type="entry name" value="PsdUridine_synth_cat_dom_sf"/>
</dbReference>
<evidence type="ECO:0000256" key="2">
    <source>
        <dbReference type="ARBA" id="ARBA00010876"/>
    </source>
</evidence>
<accession>A0A223AT21</accession>
<keyword evidence="8" id="KW-1185">Reference proteome</keyword>
<dbReference type="SUPFAM" id="SSF55120">
    <property type="entry name" value="Pseudouridine synthase"/>
    <property type="match status" value="1"/>
</dbReference>
<sequence>MGKYNHTVTESDIGFSINQIIKANYKFSSRFKTKMKFQKLVDLNGEPTPGFIKPKIGDVISIRLPEETSDFPSEDIPINVIYEDEDLIFINKQPGVIVHPTKGHPLHTIANGLMKYMQDNNQSYKIRFANRIDMDTSGIVIVAKNANSQHDISHQMRANAVHKQYIAIVNGVIEDDEFTIDEPIGRPNEESIQRTVLSEGGKDAITDVKVLERFKNNTLVEVTLHTGRTHQIRVHLTHIGHPITGDHLYGGNAPKLIDRQALHAAKMILKHPMTGEQLEIEAPLPDDMKKCLAILRK</sequence>
<dbReference type="OrthoDB" id="9807829at2"/>
<dbReference type="EC" id="5.4.99.-" evidence="5"/>
<organism evidence="7 8">
    <name type="scientific">Mogibacterium pumilum</name>
    <dbReference type="NCBI Taxonomy" id="86332"/>
    <lineage>
        <taxon>Bacteria</taxon>
        <taxon>Bacillati</taxon>
        <taxon>Bacillota</taxon>
        <taxon>Clostridia</taxon>
        <taxon>Peptostreptococcales</taxon>
        <taxon>Anaerovoracaceae</taxon>
        <taxon>Mogibacterium</taxon>
    </lineage>
</organism>
<dbReference type="NCBIfam" id="TIGR00005">
    <property type="entry name" value="rluA_subfam"/>
    <property type="match status" value="1"/>
</dbReference>
<evidence type="ECO:0000256" key="1">
    <source>
        <dbReference type="ARBA" id="ARBA00000073"/>
    </source>
</evidence>
<gene>
    <name evidence="7" type="ORF">AXF17_06210</name>
</gene>
<protein>
    <recommendedName>
        <fullName evidence="5">Pseudouridine synthase</fullName>
        <ecNumber evidence="5">5.4.99.-</ecNumber>
    </recommendedName>
</protein>
<dbReference type="InterPro" id="IPR006224">
    <property type="entry name" value="PsdUridine_synth_RluA-like_CS"/>
</dbReference>
<evidence type="ECO:0000259" key="6">
    <source>
        <dbReference type="Pfam" id="PF00849"/>
    </source>
</evidence>
<dbReference type="AlphaFoldDB" id="A0A223AT21"/>
<evidence type="ECO:0000313" key="8">
    <source>
        <dbReference type="Proteomes" id="UP000214689"/>
    </source>
</evidence>
<name>A0A223AT21_9FIRM</name>
<feature type="domain" description="Pseudouridine synthase RsuA/RluA-like" evidence="6">
    <location>
        <begin position="86"/>
        <end position="238"/>
    </location>
</feature>
<comment type="similarity">
    <text evidence="2 5">Belongs to the pseudouridine synthase RluA family.</text>
</comment>
<dbReference type="GO" id="GO:0000455">
    <property type="term" value="P:enzyme-directed rRNA pseudouridine synthesis"/>
    <property type="evidence" value="ECO:0007669"/>
    <property type="project" value="TreeGrafter"/>
</dbReference>
<dbReference type="Pfam" id="PF00849">
    <property type="entry name" value="PseudoU_synth_2"/>
    <property type="match status" value="1"/>
</dbReference>
<dbReference type="PANTHER" id="PTHR21600:SF44">
    <property type="entry name" value="RIBOSOMAL LARGE SUBUNIT PSEUDOURIDINE SYNTHASE D"/>
    <property type="match status" value="1"/>
</dbReference>
<comment type="catalytic activity">
    <reaction evidence="1 5">
        <text>a uridine in RNA = a pseudouridine in RNA</text>
        <dbReference type="Rhea" id="RHEA:48348"/>
        <dbReference type="Rhea" id="RHEA-COMP:12068"/>
        <dbReference type="Rhea" id="RHEA-COMP:12069"/>
        <dbReference type="ChEBI" id="CHEBI:65314"/>
        <dbReference type="ChEBI" id="CHEBI:65315"/>
    </reaction>
</comment>
<dbReference type="PROSITE" id="PS01129">
    <property type="entry name" value="PSI_RLU"/>
    <property type="match status" value="1"/>
</dbReference>
<proteinExistence type="inferred from homology"/>
<evidence type="ECO:0000256" key="4">
    <source>
        <dbReference type="PIRSR" id="PIRSR606225-1"/>
    </source>
</evidence>
<feature type="active site" evidence="4">
    <location>
        <position position="133"/>
    </location>
</feature>
<dbReference type="Gene3D" id="3.30.2350.10">
    <property type="entry name" value="Pseudouridine synthase"/>
    <property type="match status" value="1"/>
</dbReference>
<dbReference type="GO" id="GO:0009982">
    <property type="term" value="F:pseudouridine synthase activity"/>
    <property type="evidence" value="ECO:0007669"/>
    <property type="project" value="InterPro"/>
</dbReference>
<dbReference type="InterPro" id="IPR006225">
    <property type="entry name" value="PsdUridine_synth_RluC/D"/>
</dbReference>
<comment type="function">
    <text evidence="5">Responsible for synthesis of pseudouridine from uracil.</text>
</comment>
<dbReference type="PANTHER" id="PTHR21600">
    <property type="entry name" value="MITOCHONDRIAL RNA PSEUDOURIDINE SYNTHASE"/>
    <property type="match status" value="1"/>
</dbReference>
<dbReference type="GO" id="GO:0003723">
    <property type="term" value="F:RNA binding"/>
    <property type="evidence" value="ECO:0007669"/>
    <property type="project" value="InterPro"/>
</dbReference>
<reference evidence="8" key="1">
    <citation type="submission" date="2016-05" db="EMBL/GenBank/DDBJ databases">
        <authorList>
            <person name="Holder M.E."/>
            <person name="Ajami N.J."/>
            <person name="Petrosino J.F."/>
        </authorList>
    </citation>
    <scope>NUCLEOTIDE SEQUENCE [LARGE SCALE GENOMIC DNA]</scope>
    <source>
        <strain evidence="8">ATCC 700696</strain>
    </source>
</reference>
<evidence type="ECO:0000256" key="5">
    <source>
        <dbReference type="RuleBase" id="RU362028"/>
    </source>
</evidence>
<dbReference type="EMBL" id="CP016199">
    <property type="protein sequence ID" value="ASS38055.1"/>
    <property type="molecule type" value="Genomic_DNA"/>
</dbReference>
<evidence type="ECO:0000256" key="3">
    <source>
        <dbReference type="ARBA" id="ARBA00023235"/>
    </source>
</evidence>